<dbReference type="Gene3D" id="3.40.50.150">
    <property type="entry name" value="Vaccinia Virus protein VP39"/>
    <property type="match status" value="1"/>
</dbReference>
<dbReference type="PANTHER" id="PTHR10920">
    <property type="entry name" value="RIBOSOMAL RNA METHYLTRANSFERASE"/>
    <property type="match status" value="1"/>
</dbReference>
<protein>
    <submittedName>
        <fullName evidence="3">Uncharacterized protein</fullName>
    </submittedName>
</protein>
<keyword evidence="4" id="KW-1185">Reference proteome</keyword>
<dbReference type="GO" id="GO:0008650">
    <property type="term" value="F:rRNA (uridine-2'-O-)-methyltransferase activity"/>
    <property type="evidence" value="ECO:0007669"/>
    <property type="project" value="TreeGrafter"/>
</dbReference>
<feature type="compositionally biased region" description="Acidic residues" evidence="2">
    <location>
        <begin position="282"/>
        <end position="299"/>
    </location>
</feature>
<dbReference type="GO" id="GO:0016435">
    <property type="term" value="F:rRNA (guanine) methyltransferase activity"/>
    <property type="evidence" value="ECO:0007669"/>
    <property type="project" value="TreeGrafter"/>
</dbReference>
<dbReference type="InterPro" id="IPR050082">
    <property type="entry name" value="RNA_methyltr_RlmE"/>
</dbReference>
<dbReference type="Proteomes" id="UP000834106">
    <property type="component" value="Chromosome 12"/>
</dbReference>
<proteinExistence type="predicted"/>
<evidence type="ECO:0000313" key="3">
    <source>
        <dbReference type="EMBL" id="CAI9772731.1"/>
    </source>
</evidence>
<dbReference type="GO" id="GO:0000466">
    <property type="term" value="P:maturation of 5.8S rRNA from tricistronic rRNA transcript (SSU-rRNA, 5.8S rRNA, LSU-rRNA)"/>
    <property type="evidence" value="ECO:0007669"/>
    <property type="project" value="TreeGrafter"/>
</dbReference>
<dbReference type="PANTHER" id="PTHR10920:SF13">
    <property type="entry name" value="PRE-RRNA 2'-O-RIBOSE RNA METHYLTRANSFERASE FTSJ3"/>
    <property type="match status" value="1"/>
</dbReference>
<evidence type="ECO:0000256" key="2">
    <source>
        <dbReference type="SAM" id="MobiDB-lite"/>
    </source>
</evidence>
<dbReference type="SUPFAM" id="SSF53335">
    <property type="entry name" value="S-adenosyl-L-methionine-dependent methyltransferases"/>
    <property type="match status" value="1"/>
</dbReference>
<gene>
    <name evidence="3" type="ORF">FPE_LOCUS20161</name>
</gene>
<dbReference type="GO" id="GO:0005730">
    <property type="term" value="C:nucleolus"/>
    <property type="evidence" value="ECO:0007669"/>
    <property type="project" value="TreeGrafter"/>
</dbReference>
<sequence>MEVGSKFSFLRSANSVLDLYTALGGWMQVVVEKMIIEILVISVDLDPIFDQSAAPSPYMRISPRLSVEHWLRNTWEGTSRNSLVIDSVKLATELLAPKGTFVTMLFEKVEVDKPQASRSASVEIYIVGFKYKAPTKIDPRIVDVKCLFQGGMKMETQHCGRSALQQNLGKKELVDVDNDEYDDTDEEHQWYGKQLQELLDEAYERFVAKQEGSTKQRKCTKQAHSEGDKLLEADDDNNMFHSDRDSDNDGDHQVNPLVVPLLENAQSQEEIATEWFSQDVFMDVDEREDLENDDSEEEM</sequence>
<dbReference type="GO" id="GO:0030687">
    <property type="term" value="C:preribosome, large subunit precursor"/>
    <property type="evidence" value="ECO:0007669"/>
    <property type="project" value="TreeGrafter"/>
</dbReference>
<feature type="compositionally biased region" description="Basic and acidic residues" evidence="2">
    <location>
        <begin position="223"/>
        <end position="232"/>
    </location>
</feature>
<evidence type="ECO:0000313" key="4">
    <source>
        <dbReference type="Proteomes" id="UP000834106"/>
    </source>
</evidence>
<keyword evidence="1" id="KW-0698">rRNA processing</keyword>
<feature type="region of interest" description="Disordered" evidence="2">
    <location>
        <begin position="214"/>
        <end position="254"/>
    </location>
</feature>
<organism evidence="3 4">
    <name type="scientific">Fraxinus pennsylvanica</name>
    <dbReference type="NCBI Taxonomy" id="56036"/>
    <lineage>
        <taxon>Eukaryota</taxon>
        <taxon>Viridiplantae</taxon>
        <taxon>Streptophyta</taxon>
        <taxon>Embryophyta</taxon>
        <taxon>Tracheophyta</taxon>
        <taxon>Spermatophyta</taxon>
        <taxon>Magnoliopsida</taxon>
        <taxon>eudicotyledons</taxon>
        <taxon>Gunneridae</taxon>
        <taxon>Pentapetalae</taxon>
        <taxon>asterids</taxon>
        <taxon>lamiids</taxon>
        <taxon>Lamiales</taxon>
        <taxon>Oleaceae</taxon>
        <taxon>Oleeae</taxon>
        <taxon>Fraxinus</taxon>
    </lineage>
</organism>
<feature type="region of interest" description="Disordered" evidence="2">
    <location>
        <begin position="276"/>
        <end position="299"/>
    </location>
</feature>
<feature type="compositionally biased region" description="Basic and acidic residues" evidence="2">
    <location>
        <begin position="241"/>
        <end position="252"/>
    </location>
</feature>
<dbReference type="GO" id="GO:0000463">
    <property type="term" value="P:maturation of LSU-rRNA from tricistronic rRNA transcript (SSU-rRNA, 5.8S rRNA, LSU-rRNA)"/>
    <property type="evidence" value="ECO:0007669"/>
    <property type="project" value="TreeGrafter"/>
</dbReference>
<evidence type="ECO:0000256" key="1">
    <source>
        <dbReference type="ARBA" id="ARBA00022552"/>
    </source>
</evidence>
<dbReference type="InterPro" id="IPR029063">
    <property type="entry name" value="SAM-dependent_MTases_sf"/>
</dbReference>
<dbReference type="EMBL" id="OU503047">
    <property type="protein sequence ID" value="CAI9772731.1"/>
    <property type="molecule type" value="Genomic_DNA"/>
</dbReference>
<name>A0AAD1ZR98_9LAMI</name>
<reference evidence="3" key="1">
    <citation type="submission" date="2023-05" db="EMBL/GenBank/DDBJ databases">
        <authorList>
            <person name="Huff M."/>
        </authorList>
    </citation>
    <scope>NUCLEOTIDE SEQUENCE</scope>
</reference>
<accession>A0AAD1ZR98</accession>
<dbReference type="AlphaFoldDB" id="A0AAD1ZR98"/>